<keyword evidence="6" id="KW-1185">Reference proteome</keyword>
<feature type="region of interest" description="Disordered" evidence="2">
    <location>
        <begin position="409"/>
        <end position="431"/>
    </location>
</feature>
<keyword evidence="3" id="KW-0812">Transmembrane</keyword>
<keyword evidence="3" id="KW-0472">Membrane</keyword>
<keyword evidence="1" id="KW-0175">Coiled coil</keyword>
<name>A0ABT0LID5_9GAMM</name>
<reference evidence="5 6" key="1">
    <citation type="submission" date="2022-01" db="EMBL/GenBank/DDBJ databases">
        <title>Whole genome-based taxonomy of the Shewanellaceae.</title>
        <authorList>
            <person name="Martin-Rodriguez A.J."/>
        </authorList>
    </citation>
    <scope>NUCLEOTIDE SEQUENCE [LARGE SCALE GENOMIC DNA]</scope>
    <source>
        <strain evidence="5 6">DSM 17177</strain>
    </source>
</reference>
<accession>A0ABT0LID5</accession>
<comment type="caution">
    <text evidence="5">The sequence shown here is derived from an EMBL/GenBank/DDBJ whole genome shotgun (WGS) entry which is preliminary data.</text>
</comment>
<dbReference type="InterPro" id="IPR038440">
    <property type="entry name" value="FimV_C_sf"/>
</dbReference>
<dbReference type="InterPro" id="IPR020012">
    <property type="entry name" value="LysM_FimV"/>
</dbReference>
<proteinExistence type="predicted"/>
<evidence type="ECO:0000256" key="4">
    <source>
        <dbReference type="SAM" id="SignalP"/>
    </source>
</evidence>
<feature type="transmembrane region" description="Helical" evidence="3">
    <location>
        <begin position="264"/>
        <end position="285"/>
    </location>
</feature>
<evidence type="ECO:0000256" key="2">
    <source>
        <dbReference type="SAM" id="MobiDB-lite"/>
    </source>
</evidence>
<dbReference type="EMBL" id="JAKIKS010000163">
    <property type="protein sequence ID" value="MCL1127463.1"/>
    <property type="molecule type" value="Genomic_DNA"/>
</dbReference>
<dbReference type="NCBIfam" id="TIGR03504">
    <property type="entry name" value="FimV_Cterm"/>
    <property type="match status" value="1"/>
</dbReference>
<feature type="coiled-coil region" evidence="1">
    <location>
        <begin position="156"/>
        <end position="239"/>
    </location>
</feature>
<dbReference type="NCBIfam" id="TIGR03505">
    <property type="entry name" value="FimV_core"/>
    <property type="match status" value="1"/>
</dbReference>
<evidence type="ECO:0000313" key="6">
    <source>
        <dbReference type="Proteomes" id="UP001203423"/>
    </source>
</evidence>
<feature type="signal peptide" evidence="4">
    <location>
        <begin position="1"/>
        <end position="30"/>
    </location>
</feature>
<evidence type="ECO:0008006" key="7">
    <source>
        <dbReference type="Google" id="ProtNLM"/>
    </source>
</evidence>
<sequence>MSFWSRNVIALIATSAVLLSTLFSLHSAIAAEPLSVVGPNGQVNNVVKQYGPTESFDTLWSIAQKVKPDQSLSTYQVMAALYDSNPQAFSGSSYSSLEKGVVLVIPDQKMIAQYPKTAAVDNKTSTQKSVSTIKSAASKSAPMATLKKMAEKSTQADLLSVQLQEAQTRNKRLSDDVVKAQDALVLSTSDNQELKTNIAELNVTVGLLNDKLQASLIQNAKQKQTLEAAEEQVSTLIAIEMDLRTQSQAVQAPTFWQSIMARPWLLAGFTVVPAFLLIIAIWAWFRRRTKTDVPPNDDLTSARAVARDPEPEGGLDEGTEARTEEDKLLEKSDDQDSDRAVQLDGRAPAASFEALQNEHTDDYLDSLELTTEADSSIDELWAEVIEEHDDANASEALNDEQEGVMDTAENESHAMQEAASPDDLSQTNLNADSYDEPRVSALNDAFTQTQMDNTLVEEVDNIPFGSAHPGDDSVETIFDEKEAIGRDYEPENAEIQEEQSDNITSLHTDEVEDVFIAKADTTEPLGASEHDYSLEKNLSADDADFMLSSSVADNIAAALADDLPHVDKNNINSDDELESLLAEFDNVAPITVDGGLDTPYADDRPLDAIDGLSVNVPDEIAEVNAEQQEAMEESISDIDALLAELEDEVVIVDPQVVGGHNSGKPFEPNKTDSTGTVLGSKTVSQQGDEAQEALLNAELDQFQQDNSFIDINSLLNDEPEDSKGRVDPYFESNIEIDELENLMDTASHTDNSEQNMSAKLDLARAYMEIDDKESARTLLKEVGLDGNERERREAGALLNELVGL</sequence>
<keyword evidence="4" id="KW-0732">Signal</keyword>
<dbReference type="Gene3D" id="1.20.58.2200">
    <property type="match status" value="1"/>
</dbReference>
<protein>
    <recommendedName>
        <fullName evidence="7">Pilus assembly protein FimV</fullName>
    </recommendedName>
</protein>
<keyword evidence="3" id="KW-1133">Transmembrane helix</keyword>
<organism evidence="5 6">
    <name type="scientific">Shewanella surugensis</name>
    <dbReference type="NCBI Taxonomy" id="212020"/>
    <lineage>
        <taxon>Bacteria</taxon>
        <taxon>Pseudomonadati</taxon>
        <taxon>Pseudomonadota</taxon>
        <taxon>Gammaproteobacteria</taxon>
        <taxon>Alteromonadales</taxon>
        <taxon>Shewanellaceae</taxon>
        <taxon>Shewanella</taxon>
    </lineage>
</organism>
<feature type="region of interest" description="Disordered" evidence="2">
    <location>
        <begin position="293"/>
        <end position="340"/>
    </location>
</feature>
<dbReference type="InterPro" id="IPR020011">
    <property type="entry name" value="FimV_C"/>
</dbReference>
<gene>
    <name evidence="5" type="ORF">L2764_24060</name>
</gene>
<dbReference type="RefSeq" id="WP_248942909.1">
    <property type="nucleotide sequence ID" value="NZ_JAKIKS010000163.1"/>
</dbReference>
<evidence type="ECO:0000313" key="5">
    <source>
        <dbReference type="EMBL" id="MCL1127463.1"/>
    </source>
</evidence>
<feature type="chain" id="PRO_5046663005" description="Pilus assembly protein FimV" evidence="4">
    <location>
        <begin position="31"/>
        <end position="804"/>
    </location>
</feature>
<dbReference type="Proteomes" id="UP001203423">
    <property type="component" value="Unassembled WGS sequence"/>
</dbReference>
<evidence type="ECO:0000256" key="3">
    <source>
        <dbReference type="SAM" id="Phobius"/>
    </source>
</evidence>
<feature type="compositionally biased region" description="Basic and acidic residues" evidence="2">
    <location>
        <begin position="319"/>
        <end position="340"/>
    </location>
</feature>
<evidence type="ECO:0000256" key="1">
    <source>
        <dbReference type="SAM" id="Coils"/>
    </source>
</evidence>